<dbReference type="Proteomes" id="UP000272942">
    <property type="component" value="Unassembled WGS sequence"/>
</dbReference>
<reference evidence="4" key="1">
    <citation type="submission" date="2016-06" db="UniProtKB">
        <authorList>
            <consortium name="WormBaseParasite"/>
        </authorList>
    </citation>
    <scope>IDENTIFICATION</scope>
</reference>
<protein>
    <submittedName>
        <fullName evidence="4">Secreted protein</fullName>
    </submittedName>
</protein>
<name>A0A183A3K5_9TREM</name>
<feature type="signal peptide" evidence="1">
    <location>
        <begin position="1"/>
        <end position="20"/>
    </location>
</feature>
<evidence type="ECO:0000256" key="1">
    <source>
        <dbReference type="SAM" id="SignalP"/>
    </source>
</evidence>
<dbReference type="AlphaFoldDB" id="A0A183A3K5"/>
<dbReference type="WBParaSite" id="ECPE_0000154001-mRNA-1">
    <property type="protein sequence ID" value="ECPE_0000154001-mRNA-1"/>
    <property type="gene ID" value="ECPE_0000154001"/>
</dbReference>
<evidence type="ECO:0000313" key="2">
    <source>
        <dbReference type="EMBL" id="VDP40874.1"/>
    </source>
</evidence>
<accession>A0A183A3K5</accession>
<evidence type="ECO:0000313" key="4">
    <source>
        <dbReference type="WBParaSite" id="ECPE_0000154001-mRNA-1"/>
    </source>
</evidence>
<keyword evidence="3" id="KW-1185">Reference proteome</keyword>
<evidence type="ECO:0000313" key="3">
    <source>
        <dbReference type="Proteomes" id="UP000272942"/>
    </source>
</evidence>
<dbReference type="EMBL" id="UZAN01010659">
    <property type="protein sequence ID" value="VDP40874.1"/>
    <property type="molecule type" value="Genomic_DNA"/>
</dbReference>
<organism evidence="4">
    <name type="scientific">Echinostoma caproni</name>
    <dbReference type="NCBI Taxonomy" id="27848"/>
    <lineage>
        <taxon>Eukaryota</taxon>
        <taxon>Metazoa</taxon>
        <taxon>Spiralia</taxon>
        <taxon>Lophotrochozoa</taxon>
        <taxon>Platyhelminthes</taxon>
        <taxon>Trematoda</taxon>
        <taxon>Digenea</taxon>
        <taxon>Plagiorchiida</taxon>
        <taxon>Echinostomata</taxon>
        <taxon>Echinostomatoidea</taxon>
        <taxon>Echinostomatidae</taxon>
        <taxon>Echinostoma</taxon>
    </lineage>
</organism>
<proteinExistence type="predicted"/>
<gene>
    <name evidence="2" type="ORF">ECPE_LOCUS1540</name>
</gene>
<reference evidence="2 3" key="2">
    <citation type="submission" date="2018-11" db="EMBL/GenBank/DDBJ databases">
        <authorList>
            <consortium name="Pathogen Informatics"/>
        </authorList>
    </citation>
    <scope>NUCLEOTIDE SEQUENCE [LARGE SCALE GENOMIC DNA]</scope>
    <source>
        <strain evidence="2 3">Egypt</strain>
    </source>
</reference>
<feature type="chain" id="PRO_5043137809" evidence="1">
    <location>
        <begin position="21"/>
        <end position="71"/>
    </location>
</feature>
<sequence length="71" mass="8153">MHCPATTLLLLYLLVRLGHGSVDESSPESWCKHYRNPAKVTLSHAFNFPLLVEHLNEDFKAVSRVPFRSLY</sequence>
<keyword evidence="1" id="KW-0732">Signal</keyword>